<comment type="similarity">
    <text evidence="1">Belongs to the CdaR family.</text>
</comment>
<dbReference type="Gene3D" id="1.10.10.2840">
    <property type="entry name" value="PucR C-terminal helix-turn-helix domain"/>
    <property type="match status" value="1"/>
</dbReference>
<evidence type="ECO:0000313" key="4">
    <source>
        <dbReference type="EMBL" id="MFC5994326.1"/>
    </source>
</evidence>
<feature type="domain" description="CdaR GGDEF-like" evidence="3">
    <location>
        <begin position="180"/>
        <end position="294"/>
    </location>
</feature>
<dbReference type="Pfam" id="PF17853">
    <property type="entry name" value="GGDEF_2"/>
    <property type="match status" value="1"/>
</dbReference>
<feature type="domain" description="PucR C-terminal helix-turn-helix" evidence="2">
    <location>
        <begin position="341"/>
        <end position="399"/>
    </location>
</feature>
<dbReference type="EMBL" id="JBHSQW010000018">
    <property type="protein sequence ID" value="MFC5994326.1"/>
    <property type="molecule type" value="Genomic_DNA"/>
</dbReference>
<dbReference type="RefSeq" id="WP_379584359.1">
    <property type="nucleotide sequence ID" value="NZ_JBHSQW010000018.1"/>
</dbReference>
<name>A0ABW1J0T8_9PSEU</name>
<dbReference type="InterPro" id="IPR042070">
    <property type="entry name" value="PucR_C-HTH_sf"/>
</dbReference>
<keyword evidence="5" id="KW-1185">Reference proteome</keyword>
<dbReference type="PANTHER" id="PTHR33744:SF7">
    <property type="entry name" value="PUCR FAMILY TRANSCRIPTIONAL REGULATOR"/>
    <property type="match status" value="1"/>
</dbReference>
<reference evidence="5" key="1">
    <citation type="journal article" date="2019" name="Int. J. Syst. Evol. Microbiol.">
        <title>The Global Catalogue of Microorganisms (GCM) 10K type strain sequencing project: providing services to taxonomists for standard genome sequencing and annotation.</title>
        <authorList>
            <consortium name="The Broad Institute Genomics Platform"/>
            <consortium name="The Broad Institute Genome Sequencing Center for Infectious Disease"/>
            <person name="Wu L."/>
            <person name="Ma J."/>
        </authorList>
    </citation>
    <scope>NUCLEOTIDE SEQUENCE [LARGE SCALE GENOMIC DNA]</scope>
    <source>
        <strain evidence="5">CCM 8391</strain>
    </source>
</reference>
<organism evidence="4 5">
    <name type="scientific">Pseudonocardia hispaniensis</name>
    <dbReference type="NCBI Taxonomy" id="904933"/>
    <lineage>
        <taxon>Bacteria</taxon>
        <taxon>Bacillati</taxon>
        <taxon>Actinomycetota</taxon>
        <taxon>Actinomycetes</taxon>
        <taxon>Pseudonocardiales</taxon>
        <taxon>Pseudonocardiaceae</taxon>
        <taxon>Pseudonocardia</taxon>
    </lineage>
</organism>
<accession>A0ABW1J0T8</accession>
<evidence type="ECO:0000256" key="1">
    <source>
        <dbReference type="ARBA" id="ARBA00006754"/>
    </source>
</evidence>
<sequence>MTASGIRPRAAPTTVCAATLRRLERAAGEVAGACLAAMATRQSWFARLPAEQRAGVQLVTQTGVANFVAWLGQGHAVGATATGRGRLTAEAFRIAPRGLAQKLTLRQTVELVRIATDVLEQRVPPFAADDCELQVLSEAVLRFGREVAFAAATAYAGAAEDRGAWDARLEALVVDGVVRGDGGDELVSRASALGWNPSTAVRVLVGTPPLENPPERLGELRRSAVRMGHSVLVGAQGSRLIVLLSEPPGGSTQADPISRIAEDFGPGPIVVGPVAADLIAAHASARDALAGLRAVAGWPQAPRPVAADDLLPERAMLGDPAAHRRLVEAVVTPLTEAGGELLRTLAAYLEGGAALEACARALFVHPNTVRYRLRRVSELTGRLPMDPRDSLVLRAALIAGRLQSAGGLDEPSARV</sequence>
<comment type="caution">
    <text evidence="4">The sequence shown here is derived from an EMBL/GenBank/DDBJ whole genome shotgun (WGS) entry which is preliminary data.</text>
</comment>
<evidence type="ECO:0000259" key="2">
    <source>
        <dbReference type="Pfam" id="PF13556"/>
    </source>
</evidence>
<dbReference type="Proteomes" id="UP001596302">
    <property type="component" value="Unassembled WGS sequence"/>
</dbReference>
<proteinExistence type="inferred from homology"/>
<dbReference type="InterPro" id="IPR041522">
    <property type="entry name" value="CdaR_GGDEF"/>
</dbReference>
<dbReference type="InterPro" id="IPR025736">
    <property type="entry name" value="PucR_C-HTH_dom"/>
</dbReference>
<evidence type="ECO:0000313" key="5">
    <source>
        <dbReference type="Proteomes" id="UP001596302"/>
    </source>
</evidence>
<dbReference type="InterPro" id="IPR051448">
    <property type="entry name" value="CdaR-like_regulators"/>
</dbReference>
<dbReference type="PANTHER" id="PTHR33744">
    <property type="entry name" value="CARBOHYDRATE DIACID REGULATOR"/>
    <property type="match status" value="1"/>
</dbReference>
<protein>
    <submittedName>
        <fullName evidence="4">PucR family transcriptional regulator</fullName>
    </submittedName>
</protein>
<gene>
    <name evidence="4" type="ORF">ACFQE5_08905</name>
</gene>
<evidence type="ECO:0000259" key="3">
    <source>
        <dbReference type="Pfam" id="PF17853"/>
    </source>
</evidence>
<dbReference type="Pfam" id="PF13556">
    <property type="entry name" value="HTH_30"/>
    <property type="match status" value="1"/>
</dbReference>